<evidence type="ECO:0000259" key="9">
    <source>
        <dbReference type="Pfam" id="PF20216"/>
    </source>
</evidence>
<dbReference type="GO" id="GO:0008233">
    <property type="term" value="F:peptidase activity"/>
    <property type="evidence" value="ECO:0007669"/>
    <property type="project" value="UniProtKB-KW"/>
</dbReference>
<protein>
    <submittedName>
        <fullName evidence="10">Rhomboid family intramembrane serine protease</fullName>
        <ecNumber evidence="10">3.4.21.105</ecNumber>
    </submittedName>
</protein>
<dbReference type="InterPro" id="IPR046483">
    <property type="entry name" value="DUF6576"/>
</dbReference>
<sequence>MARGSYNFPGGGGGGGFGNQMPYDSFWGGIKYAFMRMPVAIRSIILATLIVFFIQMIGGQKLNEWAIGNLGFDPTFPTFLTQPWRMVTYMFLHGGFLHFLFNMLWLWWMGRAVEETVGPRTFTVLYFGAGILGALLDAGLALVFSDALVIGASGAVTGMLVAFAMLYPRAPIMLFLFPPIEARYFVAGWIAIDILFVGAGDGVARLVHLGGALGGYLMIKAYKNGKDLSLVIRYVEYLFGRVKPKSGSKGKRSKNKNMHIVQDAEIVEEVDQTELDAILEKISKSGYDSLSNEEKRKLFELSKKN</sequence>
<dbReference type="SUPFAM" id="SSF144091">
    <property type="entry name" value="Rhomboid-like"/>
    <property type="match status" value="1"/>
</dbReference>
<keyword evidence="11" id="KW-1185">Reference proteome</keyword>
<keyword evidence="5 7" id="KW-1133">Transmembrane helix</keyword>
<evidence type="ECO:0000313" key="11">
    <source>
        <dbReference type="Proteomes" id="UP001597460"/>
    </source>
</evidence>
<dbReference type="PANTHER" id="PTHR43731:SF14">
    <property type="entry name" value="PRESENILIN-ASSOCIATED RHOMBOID-LIKE PROTEIN, MITOCHONDRIAL"/>
    <property type="match status" value="1"/>
</dbReference>
<feature type="transmembrane region" description="Helical" evidence="7">
    <location>
        <begin position="86"/>
        <end position="109"/>
    </location>
</feature>
<keyword evidence="10" id="KW-0645">Protease</keyword>
<dbReference type="Pfam" id="PF01694">
    <property type="entry name" value="Rhomboid"/>
    <property type="match status" value="1"/>
</dbReference>
<evidence type="ECO:0000256" key="4">
    <source>
        <dbReference type="ARBA" id="ARBA00022801"/>
    </source>
</evidence>
<keyword evidence="3 7" id="KW-0812">Transmembrane</keyword>
<proteinExistence type="inferred from homology"/>
<dbReference type="EMBL" id="JBHULI010000025">
    <property type="protein sequence ID" value="MFD2533460.1"/>
    <property type="molecule type" value="Genomic_DNA"/>
</dbReference>
<feature type="domain" description="Peptidase S54 rhomboid" evidence="8">
    <location>
        <begin position="82"/>
        <end position="219"/>
    </location>
</feature>
<accession>A0ABW5JLR1</accession>
<feature type="transmembrane region" description="Helical" evidence="7">
    <location>
        <begin position="39"/>
        <end position="58"/>
    </location>
</feature>
<dbReference type="InterPro" id="IPR050925">
    <property type="entry name" value="Rhomboid_protease_S54"/>
</dbReference>
<evidence type="ECO:0000256" key="2">
    <source>
        <dbReference type="ARBA" id="ARBA00009045"/>
    </source>
</evidence>
<comment type="caution">
    <text evidence="10">The sequence shown here is derived from an EMBL/GenBank/DDBJ whole genome shotgun (WGS) entry which is preliminary data.</text>
</comment>
<dbReference type="Pfam" id="PF20216">
    <property type="entry name" value="DUF6576"/>
    <property type="match status" value="1"/>
</dbReference>
<evidence type="ECO:0000256" key="5">
    <source>
        <dbReference type="ARBA" id="ARBA00022989"/>
    </source>
</evidence>
<gene>
    <name evidence="10" type="ORF">ACFSVN_13480</name>
</gene>
<comment type="similarity">
    <text evidence="2">Belongs to the peptidase S54 family.</text>
</comment>
<evidence type="ECO:0000256" key="7">
    <source>
        <dbReference type="SAM" id="Phobius"/>
    </source>
</evidence>
<evidence type="ECO:0000259" key="8">
    <source>
        <dbReference type="Pfam" id="PF01694"/>
    </source>
</evidence>
<keyword evidence="4 10" id="KW-0378">Hydrolase</keyword>
<feature type="transmembrane region" description="Helical" evidence="7">
    <location>
        <begin position="148"/>
        <end position="167"/>
    </location>
</feature>
<dbReference type="Proteomes" id="UP001597460">
    <property type="component" value="Unassembled WGS sequence"/>
</dbReference>
<evidence type="ECO:0000256" key="3">
    <source>
        <dbReference type="ARBA" id="ARBA00022692"/>
    </source>
</evidence>
<feature type="transmembrane region" description="Helical" evidence="7">
    <location>
        <begin position="174"/>
        <end position="196"/>
    </location>
</feature>
<feature type="domain" description="DUF6576" evidence="9">
    <location>
        <begin position="271"/>
        <end position="304"/>
    </location>
</feature>
<reference evidence="11" key="1">
    <citation type="journal article" date="2019" name="Int. J. Syst. Evol. Microbiol.">
        <title>The Global Catalogue of Microorganisms (GCM) 10K type strain sequencing project: providing services to taxonomists for standard genome sequencing and annotation.</title>
        <authorList>
            <consortium name="The Broad Institute Genomics Platform"/>
            <consortium name="The Broad Institute Genome Sequencing Center for Infectious Disease"/>
            <person name="Wu L."/>
            <person name="Ma J."/>
        </authorList>
    </citation>
    <scope>NUCLEOTIDE SEQUENCE [LARGE SCALE GENOMIC DNA]</scope>
    <source>
        <strain evidence="11">KCTC 52042</strain>
    </source>
</reference>
<dbReference type="Gene3D" id="1.20.1540.10">
    <property type="entry name" value="Rhomboid-like"/>
    <property type="match status" value="1"/>
</dbReference>
<feature type="transmembrane region" description="Helical" evidence="7">
    <location>
        <begin position="121"/>
        <end position="142"/>
    </location>
</feature>
<keyword evidence="6 7" id="KW-0472">Membrane</keyword>
<evidence type="ECO:0000313" key="10">
    <source>
        <dbReference type="EMBL" id="MFD2533460.1"/>
    </source>
</evidence>
<dbReference type="RefSeq" id="WP_390303797.1">
    <property type="nucleotide sequence ID" value="NZ_JBHULI010000025.1"/>
</dbReference>
<dbReference type="PANTHER" id="PTHR43731">
    <property type="entry name" value="RHOMBOID PROTEASE"/>
    <property type="match status" value="1"/>
</dbReference>
<name>A0ABW5JLR1_9BACT</name>
<comment type="subcellular location">
    <subcellularLocation>
        <location evidence="1">Membrane</location>
        <topology evidence="1">Multi-pass membrane protein</topology>
    </subcellularLocation>
</comment>
<organism evidence="10 11">
    <name type="scientific">Gracilimonas halophila</name>
    <dbReference type="NCBI Taxonomy" id="1834464"/>
    <lineage>
        <taxon>Bacteria</taxon>
        <taxon>Pseudomonadati</taxon>
        <taxon>Balneolota</taxon>
        <taxon>Balneolia</taxon>
        <taxon>Balneolales</taxon>
        <taxon>Balneolaceae</taxon>
        <taxon>Gracilimonas</taxon>
    </lineage>
</organism>
<dbReference type="InterPro" id="IPR022764">
    <property type="entry name" value="Peptidase_S54_rhomboid_dom"/>
</dbReference>
<dbReference type="InterPro" id="IPR035952">
    <property type="entry name" value="Rhomboid-like_sf"/>
</dbReference>
<evidence type="ECO:0000256" key="1">
    <source>
        <dbReference type="ARBA" id="ARBA00004141"/>
    </source>
</evidence>
<dbReference type="EC" id="3.4.21.105" evidence="10"/>
<evidence type="ECO:0000256" key="6">
    <source>
        <dbReference type="ARBA" id="ARBA00023136"/>
    </source>
</evidence>
<dbReference type="GO" id="GO:0006508">
    <property type="term" value="P:proteolysis"/>
    <property type="evidence" value="ECO:0007669"/>
    <property type="project" value="UniProtKB-KW"/>
</dbReference>